<accession>A0ABP0DH30</accession>
<evidence type="ECO:0000256" key="3">
    <source>
        <dbReference type="ARBA" id="ARBA00008218"/>
    </source>
</evidence>
<reference evidence="10 11" key="1">
    <citation type="submission" date="2024-01" db="EMBL/GenBank/DDBJ databases">
        <authorList>
            <person name="Allen C."/>
            <person name="Tagirdzhanova G."/>
        </authorList>
    </citation>
    <scope>NUCLEOTIDE SEQUENCE [LARGE SCALE GENOMIC DNA]</scope>
    <source>
        <strain evidence="10 11">CBS 119000</strain>
    </source>
</reference>
<proteinExistence type="inferred from homology"/>
<evidence type="ECO:0000256" key="8">
    <source>
        <dbReference type="SAM" id="MobiDB-lite"/>
    </source>
</evidence>
<feature type="compositionally biased region" description="Acidic residues" evidence="8">
    <location>
        <begin position="174"/>
        <end position="183"/>
    </location>
</feature>
<keyword evidence="6" id="KW-0508">mRNA splicing</keyword>
<keyword evidence="7" id="KW-0539">Nucleus</keyword>
<feature type="compositionally biased region" description="Basic and acidic residues" evidence="8">
    <location>
        <begin position="14"/>
        <end position="53"/>
    </location>
</feature>
<feature type="compositionally biased region" description="Basic and acidic residues" evidence="8">
    <location>
        <begin position="61"/>
        <end position="132"/>
    </location>
</feature>
<comment type="subunit">
    <text evidence="4">Part of a tri-snRNP complex.</text>
</comment>
<dbReference type="PANTHER" id="PTHR31077:SF1">
    <property type="entry name" value="U4_U6.U5 SMALL NUCLEAR RIBONUCLEOPROTEIN 27 KDA PROTEIN"/>
    <property type="match status" value="1"/>
</dbReference>
<evidence type="ECO:0000313" key="11">
    <source>
        <dbReference type="Proteomes" id="UP001642502"/>
    </source>
</evidence>
<name>A0ABP0DH30_9PEZI</name>
<evidence type="ECO:0000256" key="1">
    <source>
        <dbReference type="ARBA" id="ARBA00003632"/>
    </source>
</evidence>
<evidence type="ECO:0000256" key="5">
    <source>
        <dbReference type="ARBA" id="ARBA00022664"/>
    </source>
</evidence>
<feature type="region of interest" description="Disordered" evidence="8">
    <location>
        <begin position="1"/>
        <end position="282"/>
    </location>
</feature>
<dbReference type="PANTHER" id="PTHR31077">
    <property type="entry name" value="U4/U6.U5 SMALL NUCLEAR RIBONUCLEOPROTEIN 27 KDA PROTEIN"/>
    <property type="match status" value="1"/>
</dbReference>
<keyword evidence="5" id="KW-0507">mRNA processing</keyword>
<protein>
    <recommendedName>
        <fullName evidence="9">U4/U6.U5 small nuclear ribonucleoprotein 27kDa protein domain-containing protein</fullName>
    </recommendedName>
</protein>
<evidence type="ECO:0000256" key="2">
    <source>
        <dbReference type="ARBA" id="ARBA00004123"/>
    </source>
</evidence>
<evidence type="ECO:0000256" key="6">
    <source>
        <dbReference type="ARBA" id="ARBA00023187"/>
    </source>
</evidence>
<dbReference type="InterPro" id="IPR013957">
    <property type="entry name" value="SNRNP27"/>
</dbReference>
<gene>
    <name evidence="10" type="ORF">SEPCBS119000_002613</name>
</gene>
<evidence type="ECO:0000256" key="7">
    <source>
        <dbReference type="ARBA" id="ARBA00023242"/>
    </source>
</evidence>
<evidence type="ECO:0000313" key="10">
    <source>
        <dbReference type="EMBL" id="CAK7267555.1"/>
    </source>
</evidence>
<keyword evidence="11" id="KW-1185">Reference proteome</keyword>
<feature type="compositionally biased region" description="Basic and acidic residues" evidence="8">
    <location>
        <begin position="163"/>
        <end position="173"/>
    </location>
</feature>
<evidence type="ECO:0000259" key="9">
    <source>
        <dbReference type="Pfam" id="PF08648"/>
    </source>
</evidence>
<organism evidence="10 11">
    <name type="scientific">Sporothrix epigloea</name>
    <dbReference type="NCBI Taxonomy" id="1892477"/>
    <lineage>
        <taxon>Eukaryota</taxon>
        <taxon>Fungi</taxon>
        <taxon>Dikarya</taxon>
        <taxon>Ascomycota</taxon>
        <taxon>Pezizomycotina</taxon>
        <taxon>Sordariomycetes</taxon>
        <taxon>Sordariomycetidae</taxon>
        <taxon>Ophiostomatales</taxon>
        <taxon>Ophiostomataceae</taxon>
        <taxon>Sporothrix</taxon>
    </lineage>
</organism>
<sequence length="341" mass="39017">MADYRRNHRPVANSDRERGGSDGSSHRTRDRDSGRDRERGDRSERYDRDDHHDRSRRHRSRYDEKDADQDNRDRNRTRDKDRDRDRDRDRARDREVGSNRRDRNREHSRERDRKRRERDYDRAASDRADGRRRSASPLRRSGSPAFVPPAHSHVSGPYKNLRRPSEQDNKDGDLDGNEEEDEMGLLQNGRHAGLPNRARARRLAGSDGGPATPANAVAPMSFRVGRPDRRDDDGGGDGDGKPLDARQDGGYHGRDSGETDYDDGRYTDYNSQAKEEEDDVEVDDDGMDAMQAMMGFGSFASTKGTKVAGNNAGAVRKVKRTQYRQYMNRQGGFNRPLSPSR</sequence>
<comment type="similarity">
    <text evidence="3">Belongs to the SNUT3 family.</text>
</comment>
<evidence type="ECO:0000256" key="4">
    <source>
        <dbReference type="ARBA" id="ARBA00011825"/>
    </source>
</evidence>
<comment type="subcellular location">
    <subcellularLocation>
        <location evidence="2">Nucleus</location>
    </subcellularLocation>
</comment>
<comment type="caution">
    <text evidence="10">The sequence shown here is derived from an EMBL/GenBank/DDBJ whole genome shotgun (WGS) entry which is preliminary data.</text>
</comment>
<dbReference type="Proteomes" id="UP001642502">
    <property type="component" value="Unassembled WGS sequence"/>
</dbReference>
<dbReference type="EMBL" id="CAWUON010000028">
    <property type="protein sequence ID" value="CAK7267555.1"/>
    <property type="molecule type" value="Genomic_DNA"/>
</dbReference>
<feature type="domain" description="U4/U6.U5 small nuclear ribonucleoprotein 27kDa protein" evidence="9">
    <location>
        <begin position="287"/>
        <end position="339"/>
    </location>
</feature>
<comment type="function">
    <text evidence="1">May play a role in mRNA splicing.</text>
</comment>
<feature type="compositionally biased region" description="Basic and acidic residues" evidence="8">
    <location>
        <begin position="225"/>
        <end position="266"/>
    </location>
</feature>
<dbReference type="Pfam" id="PF08648">
    <property type="entry name" value="SNRNP27"/>
    <property type="match status" value="1"/>
</dbReference>